<name>A0A8T0VEJ5_PANVG</name>
<dbReference type="EMBL" id="CM029040">
    <property type="protein sequence ID" value="KAG2631984.1"/>
    <property type="molecule type" value="Genomic_DNA"/>
</dbReference>
<dbReference type="Proteomes" id="UP000823388">
    <property type="component" value="Chromosome 2N"/>
</dbReference>
<dbReference type="CDD" id="cd21037">
    <property type="entry name" value="MLKL_NTD"/>
    <property type="match status" value="1"/>
</dbReference>
<evidence type="ECO:0000313" key="3">
    <source>
        <dbReference type="Proteomes" id="UP000823388"/>
    </source>
</evidence>
<dbReference type="InterPro" id="IPR059179">
    <property type="entry name" value="MLKL-like_MCAfunc"/>
</dbReference>
<dbReference type="EMBL" id="CM029040">
    <property type="protein sequence ID" value="KAG2631983.1"/>
    <property type="molecule type" value="Genomic_DNA"/>
</dbReference>
<sequence>MASSFWNMLGQAANVMQVTGVDGFGIASMIVQAARTASRNKDLCQLLANKVQMVSELLRELQIPELRRHRSTRRPLDELRRALFCAYMLVRSCGQQQRSTSQLYQLWKSADMALMLRQAQDEIDGYIILIPMITAVASLRARGTQEVQDSLTNDPAPALRPQLSIEEVTESLPHEMRLPIEHVGDLVSMIDQSAGTARHNRNQCQQLAQQARIVGGQLRPYGALLHTEQALEGLQETLFRTYMLVCFCGQYNRSQLRQMFTGADDMDSVFRLAQDEISSRINHKGPIAHDHVAQQDQVIVIMAGDHAPSYLASAIAKPLPAAAEADGV</sequence>
<dbReference type="GO" id="GO:0007166">
    <property type="term" value="P:cell surface receptor signaling pathway"/>
    <property type="evidence" value="ECO:0007669"/>
    <property type="project" value="InterPro"/>
</dbReference>
<keyword evidence="3" id="KW-1185">Reference proteome</keyword>
<dbReference type="OrthoDB" id="606932at2759"/>
<reference evidence="2 3" key="1">
    <citation type="submission" date="2020-05" db="EMBL/GenBank/DDBJ databases">
        <title>WGS assembly of Panicum virgatum.</title>
        <authorList>
            <person name="Lovell J.T."/>
            <person name="Jenkins J."/>
            <person name="Shu S."/>
            <person name="Juenger T.E."/>
            <person name="Schmutz J."/>
        </authorList>
    </citation>
    <scope>NUCLEOTIDE SEQUENCE</scope>
    <source>
        <strain evidence="2">AP13</strain>
        <strain evidence="3">cv. AP13</strain>
    </source>
</reference>
<dbReference type="EMBL" id="CM029040">
    <property type="protein sequence ID" value="KAG2631985.1"/>
    <property type="molecule type" value="Genomic_DNA"/>
</dbReference>
<dbReference type="InterPro" id="IPR045766">
    <property type="entry name" value="MCAfunc"/>
</dbReference>
<feature type="domain" description="MCAfunc" evidence="1">
    <location>
        <begin position="28"/>
        <end position="144"/>
    </location>
</feature>
<proteinExistence type="predicted"/>
<dbReference type="Pfam" id="PF19584">
    <property type="entry name" value="MCAfunc"/>
    <property type="match status" value="1"/>
</dbReference>
<evidence type="ECO:0000313" key="2">
    <source>
        <dbReference type="EMBL" id="KAG2631986.1"/>
    </source>
</evidence>
<dbReference type="PANTHER" id="PTHR46604">
    <property type="entry name" value="PROTEIN MID1-COMPLEMENTING ACTIVITY 1"/>
    <property type="match status" value="1"/>
</dbReference>
<dbReference type="Gene3D" id="1.20.930.20">
    <property type="entry name" value="Adaptor protein Cbl, N-terminal domain"/>
    <property type="match status" value="2"/>
</dbReference>
<accession>A0A8T0VEJ5</accession>
<organism evidence="2 3">
    <name type="scientific">Panicum virgatum</name>
    <name type="common">Blackwell switchgrass</name>
    <dbReference type="NCBI Taxonomy" id="38727"/>
    <lineage>
        <taxon>Eukaryota</taxon>
        <taxon>Viridiplantae</taxon>
        <taxon>Streptophyta</taxon>
        <taxon>Embryophyta</taxon>
        <taxon>Tracheophyta</taxon>
        <taxon>Spermatophyta</taxon>
        <taxon>Magnoliopsida</taxon>
        <taxon>Liliopsida</taxon>
        <taxon>Poales</taxon>
        <taxon>Poaceae</taxon>
        <taxon>PACMAD clade</taxon>
        <taxon>Panicoideae</taxon>
        <taxon>Panicodae</taxon>
        <taxon>Paniceae</taxon>
        <taxon>Panicinae</taxon>
        <taxon>Panicum</taxon>
        <taxon>Panicum sect. Hiantes</taxon>
    </lineage>
</organism>
<evidence type="ECO:0000259" key="1">
    <source>
        <dbReference type="Pfam" id="PF19584"/>
    </source>
</evidence>
<protein>
    <recommendedName>
        <fullName evidence="1">MCAfunc domain-containing protein</fullName>
    </recommendedName>
</protein>
<dbReference type="AlphaFoldDB" id="A0A8T0VEJ5"/>
<gene>
    <name evidence="2" type="ORF">PVAP13_2NG085900</name>
</gene>
<dbReference type="PANTHER" id="PTHR46604:SF13">
    <property type="entry name" value="VAN3-BINDING PROTEIN-LIKE AUXIN CANALISATION DOMAIN-CONTAINING PROTEIN"/>
    <property type="match status" value="1"/>
</dbReference>
<dbReference type="EMBL" id="CM029040">
    <property type="protein sequence ID" value="KAG2631986.1"/>
    <property type="molecule type" value="Genomic_DNA"/>
</dbReference>
<comment type="caution">
    <text evidence="2">The sequence shown here is derived from an EMBL/GenBank/DDBJ whole genome shotgun (WGS) entry which is preliminary data.</text>
</comment>
<dbReference type="InterPro" id="IPR036537">
    <property type="entry name" value="Adaptor_Cbl_N_dom_sf"/>
</dbReference>